<dbReference type="Proteomes" id="UP000217790">
    <property type="component" value="Unassembled WGS sequence"/>
</dbReference>
<organism evidence="2 3">
    <name type="scientific">Armillaria gallica</name>
    <name type="common">Bulbous honey fungus</name>
    <name type="synonym">Armillaria bulbosa</name>
    <dbReference type="NCBI Taxonomy" id="47427"/>
    <lineage>
        <taxon>Eukaryota</taxon>
        <taxon>Fungi</taxon>
        <taxon>Dikarya</taxon>
        <taxon>Basidiomycota</taxon>
        <taxon>Agaricomycotina</taxon>
        <taxon>Agaricomycetes</taxon>
        <taxon>Agaricomycetidae</taxon>
        <taxon>Agaricales</taxon>
        <taxon>Marasmiineae</taxon>
        <taxon>Physalacriaceae</taxon>
        <taxon>Armillaria</taxon>
    </lineage>
</organism>
<keyword evidence="1" id="KW-1133">Transmembrane helix</keyword>
<dbReference type="OrthoDB" id="2984914at2759"/>
<feature type="transmembrane region" description="Helical" evidence="1">
    <location>
        <begin position="80"/>
        <end position="100"/>
    </location>
</feature>
<keyword evidence="3" id="KW-1185">Reference proteome</keyword>
<dbReference type="AlphaFoldDB" id="A0A2H3DKL9"/>
<evidence type="ECO:0000313" key="2">
    <source>
        <dbReference type="EMBL" id="PBK88803.1"/>
    </source>
</evidence>
<dbReference type="EMBL" id="KZ293671">
    <property type="protein sequence ID" value="PBK88803.1"/>
    <property type="molecule type" value="Genomic_DNA"/>
</dbReference>
<proteinExistence type="predicted"/>
<sequence>MAENISLAEIKSLLLHILNTLNVVPATTGTASTMIMLKELSDNGNSAVLTELSSSAFATIPKDTLVLIFSNNPPPHEPNLYYVVTQGLAVGVIQGIANVMPLM</sequence>
<reference evidence="3" key="1">
    <citation type="journal article" date="2017" name="Nat. Ecol. Evol.">
        <title>Genome expansion and lineage-specific genetic innovations in the forest pathogenic fungi Armillaria.</title>
        <authorList>
            <person name="Sipos G."/>
            <person name="Prasanna A.N."/>
            <person name="Walter M.C."/>
            <person name="O'Connor E."/>
            <person name="Balint B."/>
            <person name="Krizsan K."/>
            <person name="Kiss B."/>
            <person name="Hess J."/>
            <person name="Varga T."/>
            <person name="Slot J."/>
            <person name="Riley R."/>
            <person name="Boka B."/>
            <person name="Rigling D."/>
            <person name="Barry K."/>
            <person name="Lee J."/>
            <person name="Mihaltcheva S."/>
            <person name="LaButti K."/>
            <person name="Lipzen A."/>
            <person name="Waldron R."/>
            <person name="Moloney N.M."/>
            <person name="Sperisen C."/>
            <person name="Kredics L."/>
            <person name="Vagvoelgyi C."/>
            <person name="Patrignani A."/>
            <person name="Fitzpatrick D."/>
            <person name="Nagy I."/>
            <person name="Doyle S."/>
            <person name="Anderson J.B."/>
            <person name="Grigoriev I.V."/>
            <person name="Gueldener U."/>
            <person name="Muensterkoetter M."/>
            <person name="Nagy L.G."/>
        </authorList>
    </citation>
    <scope>NUCLEOTIDE SEQUENCE [LARGE SCALE GENOMIC DNA]</scope>
    <source>
        <strain evidence="3">Ar21-2</strain>
    </source>
</reference>
<name>A0A2H3DKL9_ARMGA</name>
<dbReference type="InParanoid" id="A0A2H3DKL9"/>
<accession>A0A2H3DKL9</accession>
<evidence type="ECO:0000313" key="3">
    <source>
        <dbReference type="Proteomes" id="UP000217790"/>
    </source>
</evidence>
<protein>
    <submittedName>
        <fullName evidence="2">Uncharacterized protein</fullName>
    </submittedName>
</protein>
<keyword evidence="1" id="KW-0812">Transmembrane</keyword>
<evidence type="ECO:0000256" key="1">
    <source>
        <dbReference type="SAM" id="Phobius"/>
    </source>
</evidence>
<keyword evidence="1" id="KW-0472">Membrane</keyword>
<gene>
    <name evidence="2" type="ORF">ARMGADRAFT_1084359</name>
</gene>